<evidence type="ECO:0000313" key="7">
    <source>
        <dbReference type="EMBL" id="KAF9468407.1"/>
    </source>
</evidence>
<dbReference type="Pfam" id="PF01185">
    <property type="entry name" value="Hydrophobin"/>
    <property type="match status" value="1"/>
</dbReference>
<dbReference type="SMART" id="SM00075">
    <property type="entry name" value="HYDRO"/>
    <property type="match status" value="1"/>
</dbReference>
<keyword evidence="4 6" id="KW-0964">Secreted</keyword>
<keyword evidence="5 6" id="KW-1015">Disulfide bond</keyword>
<dbReference type="EMBL" id="MU150233">
    <property type="protein sequence ID" value="KAF9468407.1"/>
    <property type="molecule type" value="Genomic_DNA"/>
</dbReference>
<name>A0A9P5YEA9_9AGAR</name>
<reference evidence="7" key="1">
    <citation type="submission" date="2020-11" db="EMBL/GenBank/DDBJ databases">
        <authorList>
            <consortium name="DOE Joint Genome Institute"/>
            <person name="Ahrendt S."/>
            <person name="Riley R."/>
            <person name="Andreopoulos W."/>
            <person name="Labutti K."/>
            <person name="Pangilinan J."/>
            <person name="Ruiz-Duenas F.J."/>
            <person name="Barrasa J.M."/>
            <person name="Sanchez-Garcia M."/>
            <person name="Camarero S."/>
            <person name="Miyauchi S."/>
            <person name="Serrano A."/>
            <person name="Linde D."/>
            <person name="Babiker R."/>
            <person name="Drula E."/>
            <person name="Ayuso-Fernandez I."/>
            <person name="Pacheco R."/>
            <person name="Padilla G."/>
            <person name="Ferreira P."/>
            <person name="Barriuso J."/>
            <person name="Kellner H."/>
            <person name="Castanera R."/>
            <person name="Alfaro M."/>
            <person name="Ramirez L."/>
            <person name="Pisabarro A.G."/>
            <person name="Kuo A."/>
            <person name="Tritt A."/>
            <person name="Lipzen A."/>
            <person name="He G."/>
            <person name="Yan M."/>
            <person name="Ng V."/>
            <person name="Cullen D."/>
            <person name="Martin F."/>
            <person name="Rosso M.-N."/>
            <person name="Henrissat B."/>
            <person name="Hibbett D."/>
            <person name="Martinez A.T."/>
            <person name="Grigoriev I.V."/>
        </authorList>
    </citation>
    <scope>NUCLEOTIDE SEQUENCE</scope>
    <source>
        <strain evidence="7">CBS 247.69</strain>
    </source>
</reference>
<keyword evidence="6" id="KW-0732">Signal</keyword>
<evidence type="ECO:0000256" key="3">
    <source>
        <dbReference type="ARBA" id="ARBA00022512"/>
    </source>
</evidence>
<evidence type="ECO:0000256" key="4">
    <source>
        <dbReference type="ARBA" id="ARBA00022525"/>
    </source>
</evidence>
<proteinExistence type="inferred from homology"/>
<dbReference type="GO" id="GO:0009277">
    <property type="term" value="C:fungal-type cell wall"/>
    <property type="evidence" value="ECO:0007669"/>
    <property type="project" value="InterPro"/>
</dbReference>
<evidence type="ECO:0000313" key="8">
    <source>
        <dbReference type="Proteomes" id="UP000807353"/>
    </source>
</evidence>
<accession>A0A9P5YEA9</accession>
<evidence type="ECO:0000256" key="2">
    <source>
        <dbReference type="ARBA" id="ARBA00010446"/>
    </source>
</evidence>
<feature type="signal peptide" evidence="6">
    <location>
        <begin position="1"/>
        <end position="22"/>
    </location>
</feature>
<dbReference type="OrthoDB" id="4225815at2759"/>
<dbReference type="AlphaFoldDB" id="A0A9P5YEA9"/>
<evidence type="ECO:0000256" key="6">
    <source>
        <dbReference type="RuleBase" id="RU365009"/>
    </source>
</evidence>
<dbReference type="CDD" id="cd23507">
    <property type="entry name" value="hydrophobin_I"/>
    <property type="match status" value="1"/>
</dbReference>
<dbReference type="InterPro" id="IPR001338">
    <property type="entry name" value="Class_I_Hydrophobin"/>
</dbReference>
<comment type="caution">
    <text evidence="7">The sequence shown here is derived from an EMBL/GenBank/DDBJ whole genome shotgun (WGS) entry which is preliminary data.</text>
</comment>
<organism evidence="7 8">
    <name type="scientific">Collybia nuda</name>
    <dbReference type="NCBI Taxonomy" id="64659"/>
    <lineage>
        <taxon>Eukaryota</taxon>
        <taxon>Fungi</taxon>
        <taxon>Dikarya</taxon>
        <taxon>Basidiomycota</taxon>
        <taxon>Agaricomycotina</taxon>
        <taxon>Agaricomycetes</taxon>
        <taxon>Agaricomycetidae</taxon>
        <taxon>Agaricales</taxon>
        <taxon>Tricholomatineae</taxon>
        <taxon>Clitocybaceae</taxon>
        <taxon>Collybia</taxon>
    </lineage>
</organism>
<protein>
    <recommendedName>
        <fullName evidence="6">Hydrophobin</fullName>
    </recommendedName>
</protein>
<dbReference type="GO" id="GO:0005199">
    <property type="term" value="F:structural constituent of cell wall"/>
    <property type="evidence" value="ECO:0007669"/>
    <property type="project" value="InterPro"/>
</dbReference>
<feature type="chain" id="PRO_5040535070" description="Hydrophobin" evidence="6">
    <location>
        <begin position="23"/>
        <end position="129"/>
    </location>
</feature>
<evidence type="ECO:0000256" key="5">
    <source>
        <dbReference type="ARBA" id="ARBA00023157"/>
    </source>
</evidence>
<evidence type="ECO:0000256" key="1">
    <source>
        <dbReference type="ARBA" id="ARBA00004191"/>
    </source>
</evidence>
<dbReference type="Proteomes" id="UP000807353">
    <property type="component" value="Unassembled WGS sequence"/>
</dbReference>
<comment type="subcellular location">
    <subcellularLocation>
        <location evidence="1 6">Secreted</location>
        <location evidence="1 6">Cell wall</location>
    </subcellularLocation>
</comment>
<keyword evidence="3 6" id="KW-0134">Cell wall</keyword>
<sequence>MFSRISATLFYAFFAFSLLAAATNHPITTTVTVTAPGPTATPIPPSQCNTGGLQCCNSVQPAGSEAASTLLGLLGVLVQDLTVAVGITCSPIDIVGLGSGACTAQPVCCTDNDFHGIIAIGCTPVNVGL</sequence>
<keyword evidence="8" id="KW-1185">Reference proteome</keyword>
<gene>
    <name evidence="7" type="ORF">BDZ94DRAFT_1154076</name>
</gene>
<comment type="similarity">
    <text evidence="2 6">Belongs to the fungal hydrophobin family.</text>
</comment>